<keyword evidence="2" id="KW-0812">Transmembrane</keyword>
<dbReference type="InterPro" id="IPR026467">
    <property type="entry name" value="Ser/Gly_Cys_C_dom"/>
</dbReference>
<dbReference type="EMBL" id="CP159925">
    <property type="protein sequence ID" value="XCO75723.1"/>
    <property type="molecule type" value="Genomic_DNA"/>
</dbReference>
<dbReference type="NCBIfam" id="TIGR04222">
    <property type="entry name" value="near_uncomplex"/>
    <property type="match status" value="1"/>
</dbReference>
<keyword evidence="2" id="KW-0472">Membrane</keyword>
<sequence length="478" mass="51595">MSGTHAWTAGQRALWQRLRDYRFGGDADEAFVSRVAHECGCDRETALAALEEYRRFCFLAIEAGHAVTPSRFVDRVWHVHVTDTRDYWERFCPQVLQRPLHHAPSRGGADEDERHRRQYRDTCTSYGFFFGEPPVRFWGEAEPEPVSAPAAAAQPPSGLPWPSEPRGLGRAFWIWSALSAAALALGAAAHGTIDALQWRGGAFLALYAALLGWTFVAGGAAQRALRGPNRRSERTVDDPVALGFLAAGPQRAADVAIVELLSSEAFKLDLSGAASRSDASRAWLRRHRPDAALPPRLQAAAALVQRKQRLDDAHRALEAHYRGLAEPMRAQGWWLTSAQDWQARAVAALPMLVLIGFGLSKIGIGLARDRPVGFLVVLTLLAALLTAVRLSSLQRRSRRGDWALHDAARRVRERGDYADYGARVALAGSSALVGTALVDYHWVRTPTPSSSSDSGSGTSSCSGGGSCGGGGGCGGCGS</sequence>
<dbReference type="RefSeq" id="WP_363798878.1">
    <property type="nucleotide sequence ID" value="NZ_CP159925.1"/>
</dbReference>
<feature type="compositionally biased region" description="Gly residues" evidence="1">
    <location>
        <begin position="462"/>
        <end position="478"/>
    </location>
</feature>
<name>A0AAU8MX27_9GAMM</name>
<protein>
    <submittedName>
        <fullName evidence="3">TIGR04222 domain-containing membrane protein</fullName>
    </submittedName>
</protein>
<dbReference type="AlphaFoldDB" id="A0AAU8MX27"/>
<gene>
    <name evidence="3" type="ORF">ABU614_02730</name>
</gene>
<evidence type="ECO:0000256" key="2">
    <source>
        <dbReference type="SAM" id="Phobius"/>
    </source>
</evidence>
<feature type="transmembrane region" description="Helical" evidence="2">
    <location>
        <begin position="345"/>
        <end position="366"/>
    </location>
</feature>
<feature type="region of interest" description="Disordered" evidence="1">
    <location>
        <begin position="447"/>
        <end position="478"/>
    </location>
</feature>
<proteinExistence type="predicted"/>
<feature type="transmembrane region" description="Helical" evidence="2">
    <location>
        <begin position="372"/>
        <end position="390"/>
    </location>
</feature>
<evidence type="ECO:0000313" key="3">
    <source>
        <dbReference type="EMBL" id="XCO75723.1"/>
    </source>
</evidence>
<organism evidence="3">
    <name type="scientific">Lysobacter firmicutimachus</name>
    <dbReference type="NCBI Taxonomy" id="1792846"/>
    <lineage>
        <taxon>Bacteria</taxon>
        <taxon>Pseudomonadati</taxon>
        <taxon>Pseudomonadota</taxon>
        <taxon>Gammaproteobacteria</taxon>
        <taxon>Lysobacterales</taxon>
        <taxon>Lysobacteraceae</taxon>
        <taxon>Lysobacter</taxon>
    </lineage>
</organism>
<accession>A0AAU8MX27</accession>
<feature type="compositionally biased region" description="Low complexity" evidence="1">
    <location>
        <begin position="449"/>
        <end position="461"/>
    </location>
</feature>
<feature type="transmembrane region" description="Helical" evidence="2">
    <location>
        <begin position="172"/>
        <end position="190"/>
    </location>
</feature>
<evidence type="ECO:0000256" key="1">
    <source>
        <dbReference type="SAM" id="MobiDB-lite"/>
    </source>
</evidence>
<feature type="transmembrane region" description="Helical" evidence="2">
    <location>
        <begin position="202"/>
        <end position="221"/>
    </location>
</feature>
<reference evidence="3" key="1">
    <citation type="submission" date="2024-06" db="EMBL/GenBank/DDBJ databases">
        <authorList>
            <person name="Li S."/>
        </authorList>
    </citation>
    <scope>NUCLEOTIDE SEQUENCE</scope>
    <source>
        <strain evidence="3">SR10</strain>
    </source>
</reference>
<keyword evidence="2" id="KW-1133">Transmembrane helix</keyword>